<dbReference type="Proteomes" id="UP000094578">
    <property type="component" value="Unassembled WGS sequence"/>
</dbReference>
<feature type="binding site" evidence="9">
    <location>
        <position position="80"/>
    </location>
    <ligand>
        <name>substrate</name>
    </ligand>
</feature>
<feature type="binding site" evidence="9">
    <location>
        <position position="105"/>
    </location>
    <ligand>
        <name>ATP</name>
        <dbReference type="ChEBI" id="CHEBI:30616"/>
    </ligand>
</feature>
<feature type="site" description="Transition state stabilizer" evidence="9">
    <location>
        <position position="24"/>
    </location>
</feature>
<keyword evidence="12" id="KW-1185">Reference proteome</keyword>
<evidence type="ECO:0000256" key="2">
    <source>
        <dbReference type="ARBA" id="ARBA00022679"/>
    </source>
</evidence>
<evidence type="ECO:0000256" key="1">
    <source>
        <dbReference type="ARBA" id="ARBA00022490"/>
    </source>
</evidence>
<comment type="function">
    <text evidence="9">Reversibly transfers an adenylyl group from ATP to 4'-phosphopantetheine, yielding dephospho-CoA (dPCoA) and pyrophosphate.</text>
</comment>
<accession>A0A1E3L553</accession>
<feature type="binding site" evidence="9">
    <location>
        <begin position="130"/>
        <end position="136"/>
    </location>
    <ligand>
        <name>ATP</name>
        <dbReference type="ChEBI" id="CHEBI:30616"/>
    </ligand>
</feature>
<organism evidence="11 12">
    <name type="scientific">Paenibacillus nuruki</name>
    <dbReference type="NCBI Taxonomy" id="1886670"/>
    <lineage>
        <taxon>Bacteria</taxon>
        <taxon>Bacillati</taxon>
        <taxon>Bacillota</taxon>
        <taxon>Bacilli</taxon>
        <taxon>Bacillales</taxon>
        <taxon>Paenibacillaceae</taxon>
        <taxon>Paenibacillus</taxon>
    </lineage>
</organism>
<dbReference type="HAMAP" id="MF_00151">
    <property type="entry name" value="PPAT_bact"/>
    <property type="match status" value="1"/>
</dbReference>
<keyword evidence="5 9" id="KW-0067">ATP-binding</keyword>
<evidence type="ECO:0000256" key="9">
    <source>
        <dbReference type="HAMAP-Rule" id="MF_00151"/>
    </source>
</evidence>
<feature type="binding site" evidence="9">
    <location>
        <begin position="95"/>
        <end position="97"/>
    </location>
    <ligand>
        <name>ATP</name>
        <dbReference type="ChEBI" id="CHEBI:30616"/>
    </ligand>
</feature>
<protein>
    <recommendedName>
        <fullName evidence="9">Phosphopantetheine adenylyltransferase</fullName>
        <ecNumber evidence="9">2.7.7.3</ecNumber>
    </recommendedName>
    <alternativeName>
        <fullName evidence="9">Dephospho-CoA pyrophosphorylase</fullName>
    </alternativeName>
    <alternativeName>
        <fullName evidence="9">Pantetheine-phosphate adenylyltransferase</fullName>
        <shortName evidence="9">PPAT</shortName>
    </alternativeName>
</protein>
<dbReference type="PANTHER" id="PTHR21342">
    <property type="entry name" value="PHOSPHOPANTETHEINE ADENYLYLTRANSFERASE"/>
    <property type="match status" value="1"/>
</dbReference>
<dbReference type="InterPro" id="IPR001980">
    <property type="entry name" value="PPAT"/>
</dbReference>
<dbReference type="GO" id="GO:0015937">
    <property type="term" value="P:coenzyme A biosynthetic process"/>
    <property type="evidence" value="ECO:0007669"/>
    <property type="project" value="UniProtKB-UniRule"/>
</dbReference>
<sequence>MSEHGTKSHLAVYPGSFDPVTMGHMDIIHRAAKQFDHLVVAVLNNMSKKPLFSVEERVELLKEVTADLPNVTIESFRDLLANYIRERQAQVIVRGIRSVTDFEYELQMASINRELNPDAETIFMMTNPKYSYLSSSVVKEIARFNGNVSEFVPPIIEKHLKQKFSEGPDSE</sequence>
<keyword evidence="3 9" id="KW-0548">Nucleotidyltransferase</keyword>
<dbReference type="InterPro" id="IPR014729">
    <property type="entry name" value="Rossmann-like_a/b/a_fold"/>
</dbReference>
<dbReference type="NCBIfam" id="TIGR00125">
    <property type="entry name" value="cyt_tran_rel"/>
    <property type="match status" value="1"/>
</dbReference>
<evidence type="ECO:0000256" key="5">
    <source>
        <dbReference type="ARBA" id="ARBA00022840"/>
    </source>
</evidence>
<keyword evidence="1 9" id="KW-0963">Cytoplasm</keyword>
<comment type="subunit">
    <text evidence="9">Homohexamer.</text>
</comment>
<feature type="binding site" evidence="9">
    <location>
        <position position="16"/>
    </location>
    <ligand>
        <name>substrate</name>
    </ligand>
</feature>
<feature type="domain" description="Cytidyltransferase-like" evidence="10">
    <location>
        <begin position="12"/>
        <end position="140"/>
    </location>
</feature>
<name>A0A1E3L553_9BACL</name>
<dbReference type="GO" id="GO:0004595">
    <property type="term" value="F:pantetheine-phosphate adenylyltransferase activity"/>
    <property type="evidence" value="ECO:0007669"/>
    <property type="project" value="UniProtKB-UniRule"/>
</dbReference>
<dbReference type="EC" id="2.7.7.3" evidence="9"/>
<dbReference type="CDD" id="cd02163">
    <property type="entry name" value="PPAT"/>
    <property type="match status" value="1"/>
</dbReference>
<dbReference type="EMBL" id="MDER01000035">
    <property type="protein sequence ID" value="ODP28721.1"/>
    <property type="molecule type" value="Genomic_DNA"/>
</dbReference>
<dbReference type="PATRIC" id="fig|1886670.3.peg.2050"/>
<evidence type="ECO:0000256" key="7">
    <source>
        <dbReference type="ARBA" id="ARBA00022993"/>
    </source>
</evidence>
<evidence type="ECO:0000313" key="12">
    <source>
        <dbReference type="Proteomes" id="UP000094578"/>
    </source>
</evidence>
<keyword evidence="7 9" id="KW-0173">Coenzyme A biosynthesis</keyword>
<keyword evidence="2 9" id="KW-0808">Transferase</keyword>
<gene>
    <name evidence="9 11" type="primary">coaD</name>
    <name evidence="11" type="ORF">PTI45_02016</name>
</gene>
<evidence type="ECO:0000256" key="6">
    <source>
        <dbReference type="ARBA" id="ARBA00022842"/>
    </source>
</evidence>
<feature type="binding site" evidence="9">
    <location>
        <position position="24"/>
    </location>
    <ligand>
        <name>ATP</name>
        <dbReference type="ChEBI" id="CHEBI:30616"/>
    </ligand>
</feature>
<dbReference type="GO" id="GO:0005524">
    <property type="term" value="F:ATP binding"/>
    <property type="evidence" value="ECO:0007669"/>
    <property type="project" value="UniProtKB-KW"/>
</dbReference>
<keyword evidence="4 9" id="KW-0547">Nucleotide-binding</keyword>
<comment type="subcellular location">
    <subcellularLocation>
        <location evidence="9">Cytoplasm</location>
    </subcellularLocation>
</comment>
<dbReference type="Gene3D" id="3.40.50.620">
    <property type="entry name" value="HUPs"/>
    <property type="match status" value="1"/>
</dbReference>
<comment type="catalytic activity">
    <reaction evidence="8 9">
        <text>(R)-4'-phosphopantetheine + ATP + H(+) = 3'-dephospho-CoA + diphosphate</text>
        <dbReference type="Rhea" id="RHEA:19801"/>
        <dbReference type="ChEBI" id="CHEBI:15378"/>
        <dbReference type="ChEBI" id="CHEBI:30616"/>
        <dbReference type="ChEBI" id="CHEBI:33019"/>
        <dbReference type="ChEBI" id="CHEBI:57328"/>
        <dbReference type="ChEBI" id="CHEBI:61723"/>
        <dbReference type="EC" id="2.7.7.3"/>
    </reaction>
</comment>
<proteinExistence type="inferred from homology"/>
<dbReference type="InterPro" id="IPR004821">
    <property type="entry name" value="Cyt_trans-like"/>
</dbReference>
<dbReference type="PRINTS" id="PR01020">
    <property type="entry name" value="LPSBIOSNTHSS"/>
</dbReference>
<reference evidence="11 12" key="1">
    <citation type="submission" date="2016-08" db="EMBL/GenBank/DDBJ databases">
        <title>Genome sequencing of Paenibacillus sp. TI45-13ar, isolated from Korean traditional nuruk.</title>
        <authorList>
            <person name="Kim S.-J."/>
        </authorList>
    </citation>
    <scope>NUCLEOTIDE SEQUENCE [LARGE SCALE GENOMIC DNA]</scope>
    <source>
        <strain evidence="11 12">TI45-13ar</strain>
    </source>
</reference>
<dbReference type="AlphaFoldDB" id="A0A1E3L553"/>
<feature type="binding site" evidence="9">
    <location>
        <position position="94"/>
    </location>
    <ligand>
        <name>substrate</name>
    </ligand>
</feature>
<dbReference type="STRING" id="1886670.PTI45_02016"/>
<dbReference type="GO" id="GO:0005737">
    <property type="term" value="C:cytoplasm"/>
    <property type="evidence" value="ECO:0007669"/>
    <property type="project" value="UniProtKB-SubCell"/>
</dbReference>
<comment type="pathway">
    <text evidence="9">Cofactor biosynthesis; coenzyme A biosynthesis; CoA from (R)-pantothenate: step 4/5.</text>
</comment>
<dbReference type="Pfam" id="PF01467">
    <property type="entry name" value="CTP_transf_like"/>
    <property type="match status" value="1"/>
</dbReference>
<evidence type="ECO:0000313" key="11">
    <source>
        <dbReference type="EMBL" id="ODP28721.1"/>
    </source>
</evidence>
<dbReference type="UniPathway" id="UPA00241">
    <property type="reaction ID" value="UER00355"/>
</dbReference>
<evidence type="ECO:0000256" key="4">
    <source>
        <dbReference type="ARBA" id="ARBA00022741"/>
    </source>
</evidence>
<dbReference type="SUPFAM" id="SSF52374">
    <property type="entry name" value="Nucleotidylyl transferase"/>
    <property type="match status" value="1"/>
</dbReference>
<dbReference type="RefSeq" id="WP_069327432.1">
    <property type="nucleotide sequence ID" value="NZ_MDER01000035.1"/>
</dbReference>
<comment type="caution">
    <text evidence="11">The sequence shown here is derived from an EMBL/GenBank/DDBJ whole genome shotgun (WGS) entry which is preliminary data.</text>
</comment>
<dbReference type="NCBIfam" id="TIGR01510">
    <property type="entry name" value="coaD_prev_kdtB"/>
    <property type="match status" value="1"/>
</dbReference>
<keyword evidence="6 9" id="KW-0460">Magnesium</keyword>
<evidence type="ECO:0000256" key="3">
    <source>
        <dbReference type="ARBA" id="ARBA00022695"/>
    </source>
</evidence>
<evidence type="ECO:0000259" key="10">
    <source>
        <dbReference type="Pfam" id="PF01467"/>
    </source>
</evidence>
<feature type="binding site" evidence="9">
    <location>
        <position position="48"/>
    </location>
    <ligand>
        <name>substrate</name>
    </ligand>
</feature>
<dbReference type="FunFam" id="3.40.50.620:FF:000012">
    <property type="entry name" value="Phosphopantetheine adenylyltransferase"/>
    <property type="match status" value="1"/>
</dbReference>
<comment type="cofactor">
    <cofactor evidence="9">
        <name>Mg(2+)</name>
        <dbReference type="ChEBI" id="CHEBI:18420"/>
    </cofactor>
</comment>
<feature type="binding site" evidence="9">
    <location>
        <begin position="16"/>
        <end position="17"/>
    </location>
    <ligand>
        <name>ATP</name>
        <dbReference type="ChEBI" id="CHEBI:30616"/>
    </ligand>
</feature>
<dbReference type="PANTHER" id="PTHR21342:SF1">
    <property type="entry name" value="PHOSPHOPANTETHEINE ADENYLYLTRANSFERASE"/>
    <property type="match status" value="1"/>
</dbReference>
<evidence type="ECO:0000256" key="8">
    <source>
        <dbReference type="ARBA" id="ARBA00029346"/>
    </source>
</evidence>
<comment type="similarity">
    <text evidence="9">Belongs to the bacterial CoaD family.</text>
</comment>